<dbReference type="FunFam" id="1.10.10.10:FF:000422">
    <property type="entry name" value="DNA-binding protein RFX7"/>
    <property type="match status" value="1"/>
</dbReference>
<dbReference type="PANTHER" id="PTHR12619">
    <property type="entry name" value="RFX TRANSCRIPTION FACTOR FAMILY"/>
    <property type="match status" value="1"/>
</dbReference>
<dbReference type="Gene3D" id="1.10.10.10">
    <property type="entry name" value="Winged helix-like DNA-binding domain superfamily/Winged helix DNA-binding domain"/>
    <property type="match status" value="1"/>
</dbReference>
<feature type="compositionally biased region" description="Low complexity" evidence="2">
    <location>
        <begin position="273"/>
        <end position="282"/>
    </location>
</feature>
<feature type="compositionally biased region" description="Polar residues" evidence="2">
    <location>
        <begin position="459"/>
        <end position="477"/>
    </location>
</feature>
<dbReference type="GO" id="GO:0000981">
    <property type="term" value="F:DNA-binding transcription factor activity, RNA polymerase II-specific"/>
    <property type="evidence" value="ECO:0007669"/>
    <property type="project" value="TreeGrafter"/>
</dbReference>
<evidence type="ECO:0000313" key="4">
    <source>
        <dbReference type="EMBL" id="KAK9504272.1"/>
    </source>
</evidence>
<dbReference type="InterPro" id="IPR039779">
    <property type="entry name" value="RFX-like"/>
</dbReference>
<evidence type="ECO:0000256" key="2">
    <source>
        <dbReference type="SAM" id="MobiDB-lite"/>
    </source>
</evidence>
<dbReference type="SUPFAM" id="SSF46785">
    <property type="entry name" value="Winged helix' DNA-binding domain"/>
    <property type="match status" value="1"/>
</dbReference>
<evidence type="ECO:0000256" key="1">
    <source>
        <dbReference type="ARBA" id="ARBA00023125"/>
    </source>
</evidence>
<feature type="region of interest" description="Disordered" evidence="2">
    <location>
        <begin position="238"/>
        <end position="342"/>
    </location>
</feature>
<feature type="compositionally biased region" description="Polar residues" evidence="2">
    <location>
        <begin position="299"/>
        <end position="309"/>
    </location>
</feature>
<name>A0AAW1D152_9HEMI</name>
<dbReference type="PANTHER" id="PTHR12619:SF21">
    <property type="entry name" value="RFX-TYPE WINGED-HELIX DOMAIN-CONTAINING PROTEIN"/>
    <property type="match status" value="1"/>
</dbReference>
<dbReference type="InterPro" id="IPR036388">
    <property type="entry name" value="WH-like_DNA-bd_sf"/>
</dbReference>
<reference evidence="4 5" key="1">
    <citation type="submission" date="2022-12" db="EMBL/GenBank/DDBJ databases">
        <title>Chromosome-level genome assembly of true bugs.</title>
        <authorList>
            <person name="Ma L."/>
            <person name="Li H."/>
        </authorList>
    </citation>
    <scope>NUCLEOTIDE SEQUENCE [LARGE SCALE GENOMIC DNA]</scope>
    <source>
        <strain evidence="4">Lab_2022b</strain>
    </source>
</reference>
<protein>
    <recommendedName>
        <fullName evidence="3">RFX-type winged-helix domain-containing protein</fullName>
    </recommendedName>
</protein>
<evidence type="ECO:0000313" key="5">
    <source>
        <dbReference type="Proteomes" id="UP001461498"/>
    </source>
</evidence>
<proteinExistence type="predicted"/>
<sequence length="612" mass="68590">MHFSGEVSKSLQLKINVESRPKDDDIPGTAALREPIICQKSFQNDGTFVGFKQLNVPFVDIRNSEKSLRYFFPSSDENNINSRLKDSATLTNLVENSLNPDSKHSVEIILEQVKKLSTVQKLLLYLKLPSGKEVPSPLKQPTNPLGSRPEISQTIAWIKTHLRPEKETSLPKQDVYNEYQEYCSINQIKPLSTADFGKVMKQVYPNIRPRRLGTRGNSRYCYADSSFIQSCKISKQMESKKSLDGEKRKTEDDSNSTIQTPPERCKGKKARKGSSGSATKKSPLQENSSTSEAKKQRSESSPCVSTSKIKVSELPPIPALKRLKSNQPNKTGRESEFLENGNSLEQEEELLKYFQRPSPDDEPKVSQLRMLLERSKTDDKTARRRVSFEVVPESPNSQKKFSFVPISPISNSPFISPKSIASPQQRVMQRSSSVNCFNKGMARKEIPLLQNMMQSRYESGPSEINRSQSVPTTQLPQITPVPSEATDFDINTDTDSSNLLVMDDSSSSLMIDSTINNDNLNQILNIINEMDISKLSRSYPNTPTYTHDPIVSGLPADACKPIQESLTLAVQPREDEPHTNLFDDCSSLNIYCEGDALNNLAREVGRLDADVI</sequence>
<dbReference type="PROSITE" id="PS51526">
    <property type="entry name" value="RFX_DBD"/>
    <property type="match status" value="1"/>
</dbReference>
<dbReference type="GO" id="GO:0000978">
    <property type="term" value="F:RNA polymerase II cis-regulatory region sequence-specific DNA binding"/>
    <property type="evidence" value="ECO:0007669"/>
    <property type="project" value="TreeGrafter"/>
</dbReference>
<organism evidence="4 5">
    <name type="scientific">Rhynocoris fuscipes</name>
    <dbReference type="NCBI Taxonomy" id="488301"/>
    <lineage>
        <taxon>Eukaryota</taxon>
        <taxon>Metazoa</taxon>
        <taxon>Ecdysozoa</taxon>
        <taxon>Arthropoda</taxon>
        <taxon>Hexapoda</taxon>
        <taxon>Insecta</taxon>
        <taxon>Pterygota</taxon>
        <taxon>Neoptera</taxon>
        <taxon>Paraneoptera</taxon>
        <taxon>Hemiptera</taxon>
        <taxon>Heteroptera</taxon>
        <taxon>Panheteroptera</taxon>
        <taxon>Cimicomorpha</taxon>
        <taxon>Reduviidae</taxon>
        <taxon>Harpactorinae</taxon>
        <taxon>Harpactorini</taxon>
        <taxon>Rhynocoris</taxon>
    </lineage>
</organism>
<feature type="compositionally biased region" description="Basic and acidic residues" evidence="2">
    <location>
        <begin position="238"/>
        <end position="252"/>
    </location>
</feature>
<evidence type="ECO:0000259" key="3">
    <source>
        <dbReference type="PROSITE" id="PS51526"/>
    </source>
</evidence>
<dbReference type="Pfam" id="PF02257">
    <property type="entry name" value="RFX_DNA_binding"/>
    <property type="match status" value="1"/>
</dbReference>
<accession>A0AAW1D152</accession>
<feature type="region of interest" description="Disordered" evidence="2">
    <location>
        <begin position="459"/>
        <end position="490"/>
    </location>
</feature>
<dbReference type="Gene3D" id="6.10.140.1290">
    <property type="match status" value="1"/>
</dbReference>
<dbReference type="Pfam" id="PF18326">
    <property type="entry name" value="RFX5_N"/>
    <property type="match status" value="1"/>
</dbReference>
<dbReference type="EMBL" id="JAPXFL010000007">
    <property type="protein sequence ID" value="KAK9504272.1"/>
    <property type="molecule type" value="Genomic_DNA"/>
</dbReference>
<gene>
    <name evidence="4" type="ORF">O3M35_010645</name>
</gene>
<keyword evidence="1" id="KW-0238">DNA-binding</keyword>
<dbReference type="InterPro" id="IPR003150">
    <property type="entry name" value="DNA-bd_RFX"/>
</dbReference>
<comment type="caution">
    <text evidence="4">The sequence shown here is derived from an EMBL/GenBank/DDBJ whole genome shotgun (WGS) entry which is preliminary data.</text>
</comment>
<dbReference type="InterPro" id="IPR036390">
    <property type="entry name" value="WH_DNA-bd_sf"/>
</dbReference>
<dbReference type="AlphaFoldDB" id="A0AAW1D152"/>
<dbReference type="Proteomes" id="UP001461498">
    <property type="component" value="Unassembled WGS sequence"/>
</dbReference>
<feature type="domain" description="RFX-type winged-helix" evidence="3">
    <location>
        <begin position="154"/>
        <end position="232"/>
    </location>
</feature>
<keyword evidence="5" id="KW-1185">Reference proteome</keyword>